<evidence type="ECO:0000313" key="3">
    <source>
        <dbReference type="Proteomes" id="UP001553161"/>
    </source>
</evidence>
<dbReference type="SUPFAM" id="SSF53474">
    <property type="entry name" value="alpha/beta-Hydrolases"/>
    <property type="match status" value="1"/>
</dbReference>
<dbReference type="Proteomes" id="UP001553161">
    <property type="component" value="Unassembled WGS sequence"/>
</dbReference>
<keyword evidence="3" id="KW-1185">Reference proteome</keyword>
<keyword evidence="2" id="KW-0378">Hydrolase</keyword>
<dbReference type="Pfam" id="PF12697">
    <property type="entry name" value="Abhydrolase_6"/>
    <property type="match status" value="1"/>
</dbReference>
<gene>
    <name evidence="2" type="ORF">AB0T83_15410</name>
</gene>
<dbReference type="GO" id="GO:0016787">
    <property type="term" value="F:hydrolase activity"/>
    <property type="evidence" value="ECO:0007669"/>
    <property type="project" value="UniProtKB-KW"/>
</dbReference>
<proteinExistence type="predicted"/>
<dbReference type="Gene3D" id="3.40.50.1820">
    <property type="entry name" value="alpha/beta hydrolase"/>
    <property type="match status" value="1"/>
</dbReference>
<dbReference type="RefSeq" id="WP_366194117.1">
    <property type="nucleotide sequence ID" value="NZ_JBFBVU010000023.1"/>
</dbReference>
<dbReference type="InterPro" id="IPR000073">
    <property type="entry name" value="AB_hydrolase_1"/>
</dbReference>
<dbReference type="EMBL" id="JBFBVU010000023">
    <property type="protein sequence ID" value="MEV8468161.1"/>
    <property type="molecule type" value="Genomic_DNA"/>
</dbReference>
<dbReference type="InterPro" id="IPR029058">
    <property type="entry name" value="AB_hydrolase_fold"/>
</dbReference>
<organism evidence="2 3">
    <name type="scientific">Meridianimarinicoccus marinus</name>
    <dbReference type="NCBI Taxonomy" id="3231483"/>
    <lineage>
        <taxon>Bacteria</taxon>
        <taxon>Pseudomonadati</taxon>
        <taxon>Pseudomonadota</taxon>
        <taxon>Alphaproteobacteria</taxon>
        <taxon>Rhodobacterales</taxon>
        <taxon>Paracoccaceae</taxon>
        <taxon>Meridianimarinicoccus</taxon>
    </lineage>
</organism>
<comment type="caution">
    <text evidence="2">The sequence shown here is derived from an EMBL/GenBank/DDBJ whole genome shotgun (WGS) entry which is preliminary data.</text>
</comment>
<accession>A0ABV3L9F0</accession>
<sequence>MVDAASERPDQAVDTRATVLCIAGFGDNARMFEGLADTPIARDYRLRPVNLPGFGAPPLRGETTLDALARFVADQATEHGAKIILAHSVASIIASLAAAKPGCPLTTILSLEGNLTAEDAYFSGTAADHEDPASFRTAFLDRLDQMSTTDPIMRRYRQAVSDADPVALWQLGADARRFSAQHVPGAVLQDAAQAIYLYNPENCPQTTLGWLAENPMDRIVLDGASHWASVDQPERLANGIARALRVTARRPLPGPPQTL</sequence>
<feature type="domain" description="AB hydrolase-1" evidence="1">
    <location>
        <begin position="19"/>
        <end position="237"/>
    </location>
</feature>
<name>A0ABV3L9F0_9RHOB</name>
<evidence type="ECO:0000313" key="2">
    <source>
        <dbReference type="EMBL" id="MEV8468161.1"/>
    </source>
</evidence>
<evidence type="ECO:0000259" key="1">
    <source>
        <dbReference type="Pfam" id="PF12697"/>
    </source>
</evidence>
<reference evidence="2 3" key="1">
    <citation type="submission" date="2024-07" db="EMBL/GenBank/DDBJ databases">
        <authorList>
            <person name="Kang M."/>
        </authorList>
    </citation>
    <scope>NUCLEOTIDE SEQUENCE [LARGE SCALE GENOMIC DNA]</scope>
    <source>
        <strain evidence="2 3">DFM31</strain>
    </source>
</reference>
<protein>
    <submittedName>
        <fullName evidence="2">Alpha/beta fold hydrolase</fullName>
    </submittedName>
</protein>